<comment type="similarity">
    <text evidence="1">Belongs to the bacterial solute-binding protein 3 family.</text>
</comment>
<name>A0ABP8V583_9GAMM</name>
<evidence type="ECO:0000313" key="6">
    <source>
        <dbReference type="Proteomes" id="UP001500604"/>
    </source>
</evidence>
<dbReference type="EMBL" id="BAABFL010000429">
    <property type="protein sequence ID" value="GAA4650947.1"/>
    <property type="molecule type" value="Genomic_DNA"/>
</dbReference>
<dbReference type="InterPro" id="IPR001638">
    <property type="entry name" value="Solute-binding_3/MltF_N"/>
</dbReference>
<evidence type="ECO:0000256" key="3">
    <source>
        <dbReference type="SAM" id="SignalP"/>
    </source>
</evidence>
<organism evidence="5 6">
    <name type="scientific">Kistimonas scapharcae</name>
    <dbReference type="NCBI Taxonomy" id="1036133"/>
    <lineage>
        <taxon>Bacteria</taxon>
        <taxon>Pseudomonadati</taxon>
        <taxon>Pseudomonadota</taxon>
        <taxon>Gammaproteobacteria</taxon>
        <taxon>Oceanospirillales</taxon>
        <taxon>Endozoicomonadaceae</taxon>
        <taxon>Kistimonas</taxon>
    </lineage>
</organism>
<evidence type="ECO:0000256" key="1">
    <source>
        <dbReference type="ARBA" id="ARBA00010333"/>
    </source>
</evidence>
<comment type="caution">
    <text evidence="5">The sequence shown here is derived from an EMBL/GenBank/DDBJ whole genome shotgun (WGS) entry which is preliminary data.</text>
</comment>
<dbReference type="Proteomes" id="UP001500604">
    <property type="component" value="Unassembled WGS sequence"/>
</dbReference>
<keyword evidence="6" id="KW-1185">Reference proteome</keyword>
<gene>
    <name evidence="5" type="ORF">GCM10023116_32300</name>
</gene>
<keyword evidence="2 3" id="KW-0732">Signal</keyword>
<feature type="domain" description="Solute-binding protein family 3/N-terminal" evidence="4">
    <location>
        <begin position="34"/>
        <end position="298"/>
    </location>
</feature>
<evidence type="ECO:0000313" key="5">
    <source>
        <dbReference type="EMBL" id="GAA4650947.1"/>
    </source>
</evidence>
<proteinExistence type="inferred from homology"/>
<evidence type="ECO:0000256" key="2">
    <source>
        <dbReference type="ARBA" id="ARBA00022729"/>
    </source>
</evidence>
<dbReference type="RefSeq" id="WP_345197227.1">
    <property type="nucleotide sequence ID" value="NZ_BAABFL010000429.1"/>
</dbReference>
<dbReference type="PANTHER" id="PTHR35936">
    <property type="entry name" value="MEMBRANE-BOUND LYTIC MUREIN TRANSGLYCOSYLASE F"/>
    <property type="match status" value="1"/>
</dbReference>
<dbReference type="SMART" id="SM00062">
    <property type="entry name" value="PBPb"/>
    <property type="match status" value="1"/>
</dbReference>
<dbReference type="SUPFAM" id="SSF53850">
    <property type="entry name" value="Periplasmic binding protein-like II"/>
    <property type="match status" value="1"/>
</dbReference>
<dbReference type="Gene3D" id="3.40.190.10">
    <property type="entry name" value="Periplasmic binding protein-like II"/>
    <property type="match status" value="3"/>
</dbReference>
<accession>A0ABP8V583</accession>
<sequence>MRYLLTLLLGVLFSWSLSAFATTPVTSPATSLKPLRVGSAGDYPPLTLQKPDGTWEGFAIDMARNLAKHLGRELELVKTSWPTLHADLSAGKFDLAMGGISFTEGRSQQFLMSETVFEDGKVALTNCQLHPYLYFYSAADLLTLLNQPLACGSPLLMDTVLTPKQQYWMGVKCGGTKPPDNVPFEFLHPPVQVVENPGGTNELLAKQWLPKAAITIAHDNVEPFRTLVELKAHVMITDRVEALYKSRVMPELCVINPDAPFNRSPKVYMTRKESKALMQEVNEWLEQVDKASIQSRWF</sequence>
<dbReference type="Pfam" id="PF00497">
    <property type="entry name" value="SBP_bac_3"/>
    <property type="match status" value="1"/>
</dbReference>
<feature type="chain" id="PRO_5047324540" evidence="3">
    <location>
        <begin position="22"/>
        <end position="298"/>
    </location>
</feature>
<reference evidence="6" key="1">
    <citation type="journal article" date="2019" name="Int. J. Syst. Evol. Microbiol.">
        <title>The Global Catalogue of Microorganisms (GCM) 10K type strain sequencing project: providing services to taxonomists for standard genome sequencing and annotation.</title>
        <authorList>
            <consortium name="The Broad Institute Genomics Platform"/>
            <consortium name="The Broad Institute Genome Sequencing Center for Infectious Disease"/>
            <person name="Wu L."/>
            <person name="Ma J."/>
        </authorList>
    </citation>
    <scope>NUCLEOTIDE SEQUENCE [LARGE SCALE GENOMIC DNA]</scope>
    <source>
        <strain evidence="6">JCM 17805</strain>
    </source>
</reference>
<dbReference type="PANTHER" id="PTHR35936:SF19">
    <property type="entry name" value="AMINO-ACID-BINDING PROTEIN YXEM-RELATED"/>
    <property type="match status" value="1"/>
</dbReference>
<evidence type="ECO:0000259" key="4">
    <source>
        <dbReference type="SMART" id="SM00062"/>
    </source>
</evidence>
<protein>
    <submittedName>
        <fullName evidence="5">Transporter substrate-binding domain-containing protein</fullName>
    </submittedName>
</protein>
<feature type="signal peptide" evidence="3">
    <location>
        <begin position="1"/>
        <end position="21"/>
    </location>
</feature>